<evidence type="ECO:0000256" key="10">
    <source>
        <dbReference type="HAMAP-Rule" id="MF_00127"/>
    </source>
</evidence>
<evidence type="ECO:0000259" key="12">
    <source>
        <dbReference type="PROSITE" id="PS50862"/>
    </source>
</evidence>
<dbReference type="Pfam" id="PF03129">
    <property type="entry name" value="HGTP_anticodon"/>
    <property type="match status" value="1"/>
</dbReference>
<keyword evidence="14" id="KW-1185">Reference proteome</keyword>
<dbReference type="CDD" id="cd00859">
    <property type="entry name" value="HisRS_anticodon"/>
    <property type="match status" value="1"/>
</dbReference>
<dbReference type="PIRSF" id="PIRSF001549">
    <property type="entry name" value="His-tRNA_synth"/>
    <property type="match status" value="1"/>
</dbReference>
<dbReference type="InterPro" id="IPR045864">
    <property type="entry name" value="aa-tRNA-synth_II/BPL/LPL"/>
</dbReference>
<dbReference type="GO" id="GO:0006427">
    <property type="term" value="P:histidyl-tRNA aminoacylation"/>
    <property type="evidence" value="ECO:0007669"/>
    <property type="project" value="UniProtKB-UniRule"/>
</dbReference>
<evidence type="ECO:0000256" key="8">
    <source>
        <dbReference type="ARBA" id="ARBA00023146"/>
    </source>
</evidence>
<dbReference type="InterPro" id="IPR033656">
    <property type="entry name" value="HisRS_anticodon"/>
</dbReference>
<dbReference type="InterPro" id="IPR036621">
    <property type="entry name" value="Anticodon-bd_dom_sf"/>
</dbReference>
<dbReference type="NCBIfam" id="TIGR00442">
    <property type="entry name" value="hisS"/>
    <property type="match status" value="1"/>
</dbReference>
<dbReference type="InterPro" id="IPR004517">
    <property type="entry name" value="HisZ"/>
</dbReference>
<dbReference type="GO" id="GO:0004821">
    <property type="term" value="F:histidine-tRNA ligase activity"/>
    <property type="evidence" value="ECO:0007669"/>
    <property type="project" value="UniProtKB-UniRule"/>
</dbReference>
<feature type="binding site" evidence="11">
    <location>
        <position position="122"/>
    </location>
    <ligand>
        <name>L-histidine</name>
        <dbReference type="ChEBI" id="CHEBI:57595"/>
    </ligand>
</feature>
<dbReference type="EC" id="6.1.1.21" evidence="10"/>
<comment type="catalytic activity">
    <reaction evidence="9 10">
        <text>tRNA(His) + L-histidine + ATP = L-histidyl-tRNA(His) + AMP + diphosphate + H(+)</text>
        <dbReference type="Rhea" id="RHEA:17313"/>
        <dbReference type="Rhea" id="RHEA-COMP:9665"/>
        <dbReference type="Rhea" id="RHEA-COMP:9689"/>
        <dbReference type="ChEBI" id="CHEBI:15378"/>
        <dbReference type="ChEBI" id="CHEBI:30616"/>
        <dbReference type="ChEBI" id="CHEBI:33019"/>
        <dbReference type="ChEBI" id="CHEBI:57595"/>
        <dbReference type="ChEBI" id="CHEBI:78442"/>
        <dbReference type="ChEBI" id="CHEBI:78527"/>
        <dbReference type="ChEBI" id="CHEBI:456215"/>
        <dbReference type="EC" id="6.1.1.21"/>
    </reaction>
</comment>
<evidence type="ECO:0000313" key="13">
    <source>
        <dbReference type="EMBL" id="WNY29152.1"/>
    </source>
</evidence>
<dbReference type="InterPro" id="IPR015807">
    <property type="entry name" value="His-tRNA-ligase"/>
</dbReference>
<protein>
    <recommendedName>
        <fullName evidence="10">Histidine--tRNA ligase</fullName>
        <ecNumber evidence="10">6.1.1.21</ecNumber>
    </recommendedName>
    <alternativeName>
        <fullName evidence="10">Histidyl-tRNA synthetase</fullName>
        <shortName evidence="10">HisRS</shortName>
    </alternativeName>
</protein>
<evidence type="ECO:0000256" key="3">
    <source>
        <dbReference type="ARBA" id="ARBA00022490"/>
    </source>
</evidence>
<dbReference type="SUPFAM" id="SSF52954">
    <property type="entry name" value="Class II aaRS ABD-related"/>
    <property type="match status" value="1"/>
</dbReference>
<feature type="binding site" evidence="11">
    <location>
        <position position="126"/>
    </location>
    <ligand>
        <name>L-histidine</name>
        <dbReference type="ChEBI" id="CHEBI:57595"/>
    </ligand>
</feature>
<dbReference type="HAMAP" id="MF_00125">
    <property type="entry name" value="HisZ"/>
    <property type="match status" value="1"/>
</dbReference>
<feature type="binding site" evidence="11">
    <location>
        <begin position="268"/>
        <end position="269"/>
    </location>
    <ligand>
        <name>L-histidine</name>
        <dbReference type="ChEBI" id="CHEBI:57595"/>
    </ligand>
</feature>
<evidence type="ECO:0000256" key="6">
    <source>
        <dbReference type="ARBA" id="ARBA00022840"/>
    </source>
</evidence>
<dbReference type="KEGG" id="mees:MmiEs2_13690"/>
<dbReference type="EMBL" id="CP131062">
    <property type="protein sequence ID" value="WNY29152.1"/>
    <property type="molecule type" value="Genomic_DNA"/>
</dbReference>
<feature type="binding site" evidence="11">
    <location>
        <begin position="78"/>
        <end position="80"/>
    </location>
    <ligand>
        <name>L-histidine</name>
        <dbReference type="ChEBI" id="CHEBI:57595"/>
    </ligand>
</feature>
<dbReference type="PANTHER" id="PTHR43707">
    <property type="entry name" value="HISTIDYL-TRNA SYNTHETASE"/>
    <property type="match status" value="1"/>
</dbReference>
<evidence type="ECO:0000256" key="4">
    <source>
        <dbReference type="ARBA" id="ARBA00022598"/>
    </source>
</evidence>
<proteinExistence type="inferred from homology"/>
<keyword evidence="7 10" id="KW-0648">Protein biosynthesis</keyword>
<dbReference type="PANTHER" id="PTHR43707:SF1">
    <property type="entry name" value="HISTIDINE--TRNA LIGASE, MITOCHONDRIAL-RELATED"/>
    <property type="match status" value="1"/>
</dbReference>
<gene>
    <name evidence="10 13" type="primary">hisS</name>
    <name evidence="13" type="ORF">MmiEs2_13690</name>
</gene>
<keyword evidence="3 10" id="KW-0963">Cytoplasm</keyword>
<dbReference type="Gene3D" id="3.30.930.10">
    <property type="entry name" value="Bira Bifunctional Protein, Domain 2"/>
    <property type="match status" value="1"/>
</dbReference>
<dbReference type="CDD" id="cd00773">
    <property type="entry name" value="HisRS-like_core"/>
    <property type="match status" value="1"/>
</dbReference>
<dbReference type="Gene3D" id="3.40.50.800">
    <property type="entry name" value="Anticodon-binding domain"/>
    <property type="match status" value="1"/>
</dbReference>
<organism evidence="13 14">
    <name type="scientific">Methanimicrococcus stummii</name>
    <dbReference type="NCBI Taxonomy" id="3028294"/>
    <lineage>
        <taxon>Archaea</taxon>
        <taxon>Methanobacteriati</taxon>
        <taxon>Methanobacteriota</taxon>
        <taxon>Stenosarchaea group</taxon>
        <taxon>Methanomicrobia</taxon>
        <taxon>Methanosarcinales</taxon>
        <taxon>Methanosarcinaceae</taxon>
        <taxon>Methanimicrococcus</taxon>
    </lineage>
</organism>
<keyword evidence="4 10" id="KW-0436">Ligase</keyword>
<dbReference type="InterPro" id="IPR004516">
    <property type="entry name" value="HisRS/HisZ"/>
</dbReference>
<comment type="similarity">
    <text evidence="2 10">Belongs to the class-II aminoacyl-tRNA synthetase family.</text>
</comment>
<evidence type="ECO:0000256" key="9">
    <source>
        <dbReference type="ARBA" id="ARBA00047639"/>
    </source>
</evidence>
<sequence>MTISKPRGTRDFLPEEMAKRRAVESKLRAVIQKWGYGEVVTPTFEELELFTLKSGQGIIGELYNFTDKGDREMTLRPELTAPVMRAYVNEMQSFSRPIKLFYFENCFRYERPQKGRYREFWQFGAELIGSSKPEADAEVIALAMTMIAAVGIKGDLNIGNLSVLRHLISQITTESAVSDQIMRFIDKKEYENLDAYLSDLSVSADLIDKIHKTVLLSGKDGFAAVAGARAVVGDLPELNAFEKMLTLLSAYGVTDYTVNFGVARGLDYYTGTVFEVYAEGLGAQKQICGGGSYKLISLFGGGDVVSTGFGIGFDRIMEICDIPAEKPETVALITKSETQIDGIEIAGILRSRVIVLTDLMGRNFKAQMEYANTIGANYVLIIGEKELESGLLSLKDMKSGEQVSLNLEDLISKFS</sequence>
<evidence type="ECO:0000256" key="5">
    <source>
        <dbReference type="ARBA" id="ARBA00022741"/>
    </source>
</evidence>
<evidence type="ECO:0000256" key="7">
    <source>
        <dbReference type="ARBA" id="ARBA00022917"/>
    </source>
</evidence>
<dbReference type="RefSeq" id="WP_316559141.1">
    <property type="nucleotide sequence ID" value="NZ_CP131062.1"/>
</dbReference>
<dbReference type="InterPro" id="IPR041715">
    <property type="entry name" value="HisRS-like_core"/>
</dbReference>
<evidence type="ECO:0000256" key="11">
    <source>
        <dbReference type="PIRSR" id="PIRSR001549-1"/>
    </source>
</evidence>
<dbReference type="AlphaFoldDB" id="A0AA96ZZD0"/>
<evidence type="ECO:0000256" key="1">
    <source>
        <dbReference type="ARBA" id="ARBA00004496"/>
    </source>
</evidence>
<name>A0AA96ZZD0_9EURY</name>
<feature type="domain" description="Aminoacyl-transfer RNA synthetases class-II family profile" evidence="12">
    <location>
        <begin position="7"/>
        <end position="317"/>
    </location>
</feature>
<dbReference type="GeneID" id="85197835"/>
<reference evidence="13 14" key="1">
    <citation type="submission" date="2023-07" db="EMBL/GenBank/DDBJ databases">
        <title>Closed genome sequence of Methanimicrococcus sp. Es2.</title>
        <authorList>
            <person name="Protasov E."/>
            <person name="Platt K."/>
            <person name="Reeh H."/>
            <person name="Poehlein A."/>
            <person name="Daniel R."/>
            <person name="Brune A."/>
        </authorList>
    </citation>
    <scope>NUCLEOTIDE SEQUENCE [LARGE SCALE GENOMIC DNA]</scope>
    <source>
        <strain evidence="13 14">Es2</strain>
    </source>
</reference>
<keyword evidence="6 10" id="KW-0067">ATP-binding</keyword>
<dbReference type="InterPro" id="IPR004154">
    <property type="entry name" value="Anticodon-bd"/>
</dbReference>
<dbReference type="HAMAP" id="MF_00127">
    <property type="entry name" value="His_tRNA_synth"/>
    <property type="match status" value="1"/>
</dbReference>
<evidence type="ECO:0000256" key="2">
    <source>
        <dbReference type="ARBA" id="ARBA00008226"/>
    </source>
</evidence>
<dbReference type="InterPro" id="IPR006195">
    <property type="entry name" value="aa-tRNA-synth_II"/>
</dbReference>
<feature type="binding site" evidence="11">
    <location>
        <position position="108"/>
    </location>
    <ligand>
        <name>L-histidine</name>
        <dbReference type="ChEBI" id="CHEBI:57595"/>
    </ligand>
</feature>
<keyword evidence="8 10" id="KW-0030">Aminoacyl-tRNA synthetase</keyword>
<dbReference type="PROSITE" id="PS50862">
    <property type="entry name" value="AA_TRNA_LIGASE_II"/>
    <property type="match status" value="1"/>
</dbReference>
<accession>A0AA96ZZD0</accession>
<feature type="binding site" evidence="11">
    <location>
        <position position="264"/>
    </location>
    <ligand>
        <name>L-histidine</name>
        <dbReference type="ChEBI" id="CHEBI:57595"/>
    </ligand>
</feature>
<evidence type="ECO:0000313" key="14">
    <source>
        <dbReference type="Proteomes" id="UP001302662"/>
    </source>
</evidence>
<dbReference type="GO" id="GO:0005524">
    <property type="term" value="F:ATP binding"/>
    <property type="evidence" value="ECO:0007669"/>
    <property type="project" value="UniProtKB-UniRule"/>
</dbReference>
<dbReference type="Proteomes" id="UP001302662">
    <property type="component" value="Chromosome"/>
</dbReference>
<dbReference type="SUPFAM" id="SSF55681">
    <property type="entry name" value="Class II aaRS and biotin synthetases"/>
    <property type="match status" value="1"/>
</dbReference>
<dbReference type="GO" id="GO:0000105">
    <property type="term" value="P:L-histidine biosynthetic process"/>
    <property type="evidence" value="ECO:0007669"/>
    <property type="project" value="InterPro"/>
</dbReference>
<keyword evidence="5 10" id="KW-0547">Nucleotide-binding</keyword>
<dbReference type="GO" id="GO:0005737">
    <property type="term" value="C:cytoplasm"/>
    <property type="evidence" value="ECO:0007669"/>
    <property type="project" value="UniProtKB-SubCell"/>
</dbReference>
<comment type="subcellular location">
    <subcellularLocation>
        <location evidence="1 10">Cytoplasm</location>
    </subcellularLocation>
</comment>
<dbReference type="Pfam" id="PF13393">
    <property type="entry name" value="tRNA-synt_His"/>
    <property type="match status" value="1"/>
</dbReference>